<organism evidence="2 3">
    <name type="scientific">Chitinophaga rupis</name>
    <dbReference type="NCBI Taxonomy" id="573321"/>
    <lineage>
        <taxon>Bacteria</taxon>
        <taxon>Pseudomonadati</taxon>
        <taxon>Bacteroidota</taxon>
        <taxon>Chitinophagia</taxon>
        <taxon>Chitinophagales</taxon>
        <taxon>Chitinophagaceae</taxon>
        <taxon>Chitinophaga</taxon>
    </lineage>
</organism>
<keyword evidence="1" id="KW-1133">Transmembrane helix</keyword>
<keyword evidence="1" id="KW-0472">Membrane</keyword>
<proteinExistence type="predicted"/>
<gene>
    <name evidence="2" type="ORF">SAMN04488505_101552</name>
</gene>
<sequence>MLCNTAWHCFGITYVSPKPYVMRSQIKIGEHAIESSVLLKGIGLGLAITAGVLGWMWRKKIKGSVQEHVRHYGSNNNNVFKRAGRRWPQAVPVK</sequence>
<keyword evidence="3" id="KW-1185">Reference proteome</keyword>
<reference evidence="2 3" key="1">
    <citation type="submission" date="2016-10" db="EMBL/GenBank/DDBJ databases">
        <authorList>
            <person name="de Groot N.N."/>
        </authorList>
    </citation>
    <scope>NUCLEOTIDE SEQUENCE [LARGE SCALE GENOMIC DNA]</scope>
    <source>
        <strain evidence="2 3">DSM 21039</strain>
    </source>
</reference>
<keyword evidence="1" id="KW-0812">Transmembrane</keyword>
<name>A0A1H7IH77_9BACT</name>
<dbReference type="Proteomes" id="UP000198984">
    <property type="component" value="Unassembled WGS sequence"/>
</dbReference>
<dbReference type="STRING" id="573321.SAMN04488505_101552"/>
<feature type="transmembrane region" description="Helical" evidence="1">
    <location>
        <begin position="37"/>
        <end position="57"/>
    </location>
</feature>
<accession>A0A1H7IH77</accession>
<evidence type="ECO:0000313" key="3">
    <source>
        <dbReference type="Proteomes" id="UP000198984"/>
    </source>
</evidence>
<evidence type="ECO:0000256" key="1">
    <source>
        <dbReference type="SAM" id="Phobius"/>
    </source>
</evidence>
<protein>
    <submittedName>
        <fullName evidence="2">Uncharacterized protein</fullName>
    </submittedName>
</protein>
<dbReference type="AlphaFoldDB" id="A0A1H7IH77"/>
<dbReference type="EMBL" id="FOBB01000001">
    <property type="protein sequence ID" value="SEK61758.1"/>
    <property type="molecule type" value="Genomic_DNA"/>
</dbReference>
<evidence type="ECO:0000313" key="2">
    <source>
        <dbReference type="EMBL" id="SEK61758.1"/>
    </source>
</evidence>